<dbReference type="RefSeq" id="NP_986061.1">
    <property type="nucleotide sequence ID" value="NM_212197.1"/>
</dbReference>
<evidence type="ECO:0000313" key="5">
    <source>
        <dbReference type="EMBL" id="AAS53885.1"/>
    </source>
</evidence>
<name>Q752Q9_EREGS</name>
<evidence type="ECO:0000256" key="1">
    <source>
        <dbReference type="ARBA" id="ARBA00004604"/>
    </source>
</evidence>
<dbReference type="OMA" id="DDTNKYF"/>
<reference evidence="6" key="2">
    <citation type="journal article" date="2013" name="G3 (Bethesda)">
        <title>Genomes of Ashbya fungi isolated from insects reveal four mating-type loci, numerous translocations, lack of transposons, and distinct gene duplications.</title>
        <authorList>
            <person name="Dietrich F.S."/>
            <person name="Voegeli S."/>
            <person name="Kuo S."/>
            <person name="Philippsen P."/>
        </authorList>
    </citation>
    <scope>GENOME REANNOTATION</scope>
    <source>
        <strain evidence="6">ATCC 10895 / CBS 109.51 / FGSC 9923 / NRRL Y-1056</strain>
    </source>
</reference>
<dbReference type="OrthoDB" id="427886at2759"/>
<dbReference type="Pfam" id="PF08698">
    <property type="entry name" value="Fcf2"/>
    <property type="match status" value="1"/>
</dbReference>
<evidence type="ECO:0000313" key="6">
    <source>
        <dbReference type="Proteomes" id="UP000000591"/>
    </source>
</evidence>
<dbReference type="eggNOG" id="KOG3100">
    <property type="taxonomic scope" value="Eukaryota"/>
</dbReference>
<proteinExistence type="predicted"/>
<evidence type="ECO:0000256" key="2">
    <source>
        <dbReference type="ARBA" id="ARBA00023242"/>
    </source>
</evidence>
<feature type="region of interest" description="Disordered" evidence="3">
    <location>
        <begin position="181"/>
        <end position="200"/>
    </location>
</feature>
<feature type="compositionally biased region" description="Basic residues" evidence="3">
    <location>
        <begin position="184"/>
        <end position="200"/>
    </location>
</feature>
<dbReference type="EMBL" id="AE016819">
    <property type="protein sequence ID" value="AAS53885.1"/>
    <property type="molecule type" value="Genomic_DNA"/>
</dbReference>
<dbReference type="GO" id="GO:0006396">
    <property type="term" value="P:RNA processing"/>
    <property type="evidence" value="ECO:0000318"/>
    <property type="project" value="GO_Central"/>
</dbReference>
<dbReference type="Proteomes" id="UP000000591">
    <property type="component" value="Chromosome VI"/>
</dbReference>
<dbReference type="FunCoup" id="Q752Q9">
    <property type="interactions" value="388"/>
</dbReference>
<sequence length="200" mass="22649">MSDQDIDALFASLRSAAPPTATPAPDAPTDDVLSVADADADARHAAFRDIEQRLRRLPRIQSGFDGLAAQPPARARSAPPAPAPPAADWFQLPRPELTPELRRDLALIKHRAALDPKRHYRKEKWQVPERFSVGTVIEGTGEFYSSRLQNSQRKATMLETLLADDDSARYFRRRYAEVQVTKTSGKRAHYKRVRDRRRRP</sequence>
<keyword evidence="2" id="KW-0539">Nucleus</keyword>
<dbReference type="InterPro" id="IPR014810">
    <property type="entry name" value="Fcf2_C"/>
</dbReference>
<dbReference type="PANTHER" id="PTHR21686">
    <property type="entry name" value="DEOXYNUCLEOTIDYLTRANSFERASE TERMINAL-INTERACTING PROTEIN 2"/>
    <property type="match status" value="1"/>
</dbReference>
<gene>
    <name evidence="5" type="ORF">AGOS_AFR514C</name>
</gene>
<organism evidence="5 6">
    <name type="scientific">Eremothecium gossypii (strain ATCC 10895 / CBS 109.51 / FGSC 9923 / NRRL Y-1056)</name>
    <name type="common">Yeast</name>
    <name type="synonym">Ashbya gossypii</name>
    <dbReference type="NCBI Taxonomy" id="284811"/>
    <lineage>
        <taxon>Eukaryota</taxon>
        <taxon>Fungi</taxon>
        <taxon>Dikarya</taxon>
        <taxon>Ascomycota</taxon>
        <taxon>Saccharomycotina</taxon>
        <taxon>Saccharomycetes</taxon>
        <taxon>Saccharomycetales</taxon>
        <taxon>Saccharomycetaceae</taxon>
        <taxon>Eremothecium</taxon>
    </lineage>
</organism>
<feature type="compositionally biased region" description="Low complexity" evidence="3">
    <location>
        <begin position="68"/>
        <end position="78"/>
    </location>
</feature>
<dbReference type="HOGENOM" id="CLU_075129_2_0_1"/>
<feature type="region of interest" description="Disordered" evidence="3">
    <location>
        <begin position="61"/>
        <end position="84"/>
    </location>
</feature>
<evidence type="ECO:0000259" key="4">
    <source>
        <dbReference type="Pfam" id="PF08698"/>
    </source>
</evidence>
<comment type="subcellular location">
    <subcellularLocation>
        <location evidence="1">Nucleus</location>
        <location evidence="1">Nucleolus</location>
    </subcellularLocation>
</comment>
<dbReference type="STRING" id="284811.Q752Q9"/>
<dbReference type="AlphaFoldDB" id="Q752Q9"/>
<dbReference type="PANTHER" id="PTHR21686:SF12">
    <property type="entry name" value="DEOXYNUCLEOTIDYLTRANSFERASE TERMINAL-INTERACTING PROTEIN 2"/>
    <property type="match status" value="1"/>
</dbReference>
<dbReference type="GeneID" id="4622340"/>
<protein>
    <submittedName>
        <fullName evidence="5">AFR514Cp</fullName>
    </submittedName>
</protein>
<keyword evidence="6" id="KW-1185">Reference proteome</keyword>
<dbReference type="GO" id="GO:0005730">
    <property type="term" value="C:nucleolus"/>
    <property type="evidence" value="ECO:0000318"/>
    <property type="project" value="GO_Central"/>
</dbReference>
<feature type="region of interest" description="Disordered" evidence="3">
    <location>
        <begin position="1"/>
        <end position="31"/>
    </location>
</feature>
<dbReference type="InParanoid" id="Q752Q9"/>
<feature type="domain" description="Fcf2 pre-rRNA processing C-terminal" evidence="4">
    <location>
        <begin position="87"/>
        <end position="174"/>
    </location>
</feature>
<evidence type="ECO:0000256" key="3">
    <source>
        <dbReference type="SAM" id="MobiDB-lite"/>
    </source>
</evidence>
<reference evidence="5 6" key="1">
    <citation type="journal article" date="2004" name="Science">
        <title>The Ashbya gossypii genome as a tool for mapping the ancient Saccharomyces cerevisiae genome.</title>
        <authorList>
            <person name="Dietrich F.S."/>
            <person name="Voegeli S."/>
            <person name="Brachat S."/>
            <person name="Lerch A."/>
            <person name="Gates K."/>
            <person name="Steiner S."/>
            <person name="Mohr C."/>
            <person name="Pohlmann R."/>
            <person name="Luedi P."/>
            <person name="Choi S."/>
            <person name="Wing R.A."/>
            <person name="Flavier A."/>
            <person name="Gaffney T.D."/>
            <person name="Philippsen P."/>
        </authorList>
    </citation>
    <scope>NUCLEOTIDE SEQUENCE [LARGE SCALE GENOMIC DNA]</scope>
    <source>
        <strain evidence="6">ATCC 10895 / CBS 109.51 / FGSC 9923 / NRRL Y-1056</strain>
    </source>
</reference>
<accession>Q752Q9</accession>
<dbReference type="KEGG" id="ago:AGOS_AFR514C"/>
<dbReference type="InterPro" id="IPR039883">
    <property type="entry name" value="Fcf2/DNTTIP2"/>
</dbReference>